<proteinExistence type="predicted"/>
<comment type="catalytic activity">
    <reaction evidence="1">
        <text>D-fructose 6-phosphate + L-glutamine = D-glucosamine 6-phosphate + L-glutamate</text>
        <dbReference type="Rhea" id="RHEA:13237"/>
        <dbReference type="ChEBI" id="CHEBI:29985"/>
        <dbReference type="ChEBI" id="CHEBI:58359"/>
        <dbReference type="ChEBI" id="CHEBI:58725"/>
        <dbReference type="ChEBI" id="CHEBI:61527"/>
        <dbReference type="EC" id="2.6.1.16"/>
    </reaction>
</comment>
<gene>
    <name evidence="9" type="ORF">CGC21_24110</name>
</gene>
<feature type="domain" description="SIS" evidence="8">
    <location>
        <begin position="519"/>
        <end position="660"/>
    </location>
</feature>
<dbReference type="VEuPathDB" id="TriTrypDB:LDHU3_06.1130"/>
<dbReference type="VEuPathDB" id="TriTrypDB:LDHU3_06.1120"/>
<dbReference type="EC" id="2.6.1.16" evidence="2"/>
<dbReference type="InterPro" id="IPR036703">
    <property type="entry name" value="MOB_kinase_act_sf"/>
</dbReference>
<dbReference type="SUPFAM" id="SSF56235">
    <property type="entry name" value="N-terminal nucleophile aminohydrolases (Ntn hydrolases)"/>
    <property type="match status" value="1"/>
</dbReference>
<dbReference type="AlphaFoldDB" id="A0A504Y3R7"/>
<sequence length="911" mass="101463">MCGILGYANSNVPRTVEQILDILLCCIQKVEYRGYDSAGLAIDANIGSGKEDGTAASAPTPRPCVVRSVGNINQLREKVFSEAVAATLPPMDATTSHHVGIVHTRWATHGGVCERNCHPQQSNNGEFTIVHNGIVTNYSALKELLKGEGYVFYSDTDTEVISVLSEYLYTRKGVHNFADLLLELSNMVEGSYALLVKSVYFPGQVAASRQGSPLMVGIRHTDNRGSVMKLQTYDFTDPSGPLEVFFSSDPNAFAEYTRDVVYLEDNDIVHYCDGALRFYNAAERQRSIIKREVQHLETKLESLSKGNYAHFMLKEIYDQAESVISSMHGRIDFSSGTVQLGGFTQQSIRAILTSRRILFIACGSSLNSCIAVRPLFEELVPLPISVENASDFIDRRPQMQRNDTCFFISQSGETADTLMALKLCSEAGAMCIGITNVVESSISRLTHCGIHLKAGVEVGVASTKAYTSQVIVMTLVALLLSSDSVWLQERRNEILRGLSEVSAKIAEVLRITHDPVKALAARLKESHSVIVLGRGYDLATAMEAALKVKELSYVHAEGIHSGELKHGPLALIDETVPVLAMCTNDKHFGLSKAAVQQVNARNGAVVVFATVVDAELKAAASEIVLVPKTVDCLQCVINVIPFQLLAYYMALLRGNNVDCPRNLAKSVTVQYEASTHPAAAPAPIASAAMKLFGSSLFDSDKTYRPKKKHKEGTERYRLHNFARSLVKSGDLRQAVQLPPGVDINNWLSVHTVDFYNITNVIYGSLTDYCSDMSCPVMSSGPRYEYLWRNPPEYPKATRVSAPQYLDLLMKWIERQINDERIFPSEDYNPYPADFKSYVKNIFRRMFRVYAHIYYSHFTKIAELQEEAHMNTAFKHFMYFAWEFDLIPREELTPLQELLKNLMGDYAKERLE</sequence>
<reference evidence="10" key="1">
    <citation type="submission" date="2019-02" db="EMBL/GenBank/DDBJ databases">
        <title>FDA dAtabase for Regulatory Grade micrObial Sequences (FDA-ARGOS): Supporting development and validation of Infectious Disease Dx tests.</title>
        <authorList>
            <person name="Duncan R."/>
            <person name="Fisher C."/>
            <person name="Tallon L."/>
            <person name="Sadzewicz L."/>
            <person name="Sengamalay N."/>
            <person name="Ott S."/>
            <person name="Godinez A."/>
            <person name="Nagaraj S."/>
            <person name="Vavikolanu K."/>
            <person name="Nadendla S."/>
            <person name="Aluvathingal J."/>
            <person name="Sichtig H."/>
        </authorList>
    </citation>
    <scope>NUCLEOTIDE SEQUENCE [LARGE SCALE GENOMIC DNA]</scope>
    <source>
        <strain evidence="10">FDAARGOS_361</strain>
    </source>
</reference>
<dbReference type="GO" id="GO:0004360">
    <property type="term" value="F:glutamine-fructose-6-phosphate transaminase (isomerizing) activity"/>
    <property type="evidence" value="ECO:0007669"/>
    <property type="project" value="UniProtKB-EC"/>
</dbReference>
<keyword evidence="5" id="KW-0677">Repeat</keyword>
<dbReference type="Gene3D" id="3.40.50.10490">
    <property type="entry name" value="Glucose-6-phosphate isomerase like protein, domain 1"/>
    <property type="match status" value="2"/>
</dbReference>
<dbReference type="Gene3D" id="3.60.20.10">
    <property type="entry name" value="Glutamine Phosphoribosylpyrophosphate, subunit 1, domain 1"/>
    <property type="match status" value="1"/>
</dbReference>
<evidence type="ECO:0000259" key="8">
    <source>
        <dbReference type="PROSITE" id="PS51464"/>
    </source>
</evidence>
<dbReference type="PANTHER" id="PTHR10937">
    <property type="entry name" value="GLUCOSAMINE--FRUCTOSE-6-PHOSPHATE AMINOTRANSFERASE, ISOMERIZING"/>
    <property type="match status" value="1"/>
</dbReference>
<dbReference type="InterPro" id="IPR005301">
    <property type="entry name" value="MOB_kinase_act_fam"/>
</dbReference>
<dbReference type="PANTHER" id="PTHR10937:SF0">
    <property type="entry name" value="GLUTAMINE--FRUCTOSE-6-PHOSPHATE TRANSAMINASE (ISOMERIZING)"/>
    <property type="match status" value="1"/>
</dbReference>
<evidence type="ECO:0000256" key="6">
    <source>
        <dbReference type="ARBA" id="ARBA00022962"/>
    </source>
</evidence>
<dbReference type="VEuPathDB" id="TriTrypDB:LdBPK_060980.1"/>
<feature type="domain" description="Glutamine amidotransferase type-2" evidence="7">
    <location>
        <begin position="2"/>
        <end position="274"/>
    </location>
</feature>
<dbReference type="VEuPathDB" id="TriTrypDB:LdCL_060014900"/>
<dbReference type="InterPro" id="IPR046348">
    <property type="entry name" value="SIS_dom_sf"/>
</dbReference>
<dbReference type="CDD" id="cd05009">
    <property type="entry name" value="SIS_GlmS_GlmD_2"/>
    <property type="match status" value="1"/>
</dbReference>
<dbReference type="GO" id="GO:0097367">
    <property type="term" value="F:carbohydrate derivative binding"/>
    <property type="evidence" value="ECO:0007669"/>
    <property type="project" value="InterPro"/>
</dbReference>
<name>A0A504Y3R7_LEIDO</name>
<dbReference type="VEuPathDB" id="TriTrypDB:LdBPK_060990.1"/>
<dbReference type="CDD" id="cd05008">
    <property type="entry name" value="SIS_GlmS_GlmD_1"/>
    <property type="match status" value="1"/>
</dbReference>
<dbReference type="NCBIfam" id="NF001484">
    <property type="entry name" value="PRK00331.1"/>
    <property type="match status" value="1"/>
</dbReference>
<keyword evidence="3" id="KW-0032">Aminotransferase</keyword>
<dbReference type="Proteomes" id="UP000318447">
    <property type="component" value="Unassembled WGS sequence"/>
</dbReference>
<keyword evidence="6" id="KW-0315">Glutamine amidotransferase</keyword>
<dbReference type="CDD" id="cd00714">
    <property type="entry name" value="GFAT"/>
    <property type="match status" value="1"/>
</dbReference>
<dbReference type="PROSITE" id="PS51464">
    <property type="entry name" value="SIS"/>
    <property type="match status" value="2"/>
</dbReference>
<dbReference type="FunFam" id="3.40.50.10490:FF:000002">
    <property type="entry name" value="Glutamine--fructose-6-phosphate aminotransferase [isomerizing]"/>
    <property type="match status" value="1"/>
</dbReference>
<dbReference type="VEuPathDB" id="TriTrypDB:LdCL_060015000"/>
<dbReference type="EMBL" id="RHLC01000039">
    <property type="protein sequence ID" value="TPP54815.1"/>
    <property type="molecule type" value="Genomic_DNA"/>
</dbReference>
<dbReference type="InterPro" id="IPR001347">
    <property type="entry name" value="SIS_dom"/>
</dbReference>
<organism evidence="9 10">
    <name type="scientific">Leishmania donovani</name>
    <dbReference type="NCBI Taxonomy" id="5661"/>
    <lineage>
        <taxon>Eukaryota</taxon>
        <taxon>Discoba</taxon>
        <taxon>Euglenozoa</taxon>
        <taxon>Kinetoplastea</taxon>
        <taxon>Metakinetoplastina</taxon>
        <taxon>Trypanosomatida</taxon>
        <taxon>Trypanosomatidae</taxon>
        <taxon>Leishmaniinae</taxon>
        <taxon>Leishmania</taxon>
    </lineage>
</organism>
<dbReference type="FunFam" id="3.60.20.10:FF:000142">
    <property type="entry name" value="Glucosamine-fructose-6-phosphate aminotransferase, putative"/>
    <property type="match status" value="1"/>
</dbReference>
<protein>
    <recommendedName>
        <fullName evidence="2">glutamine--fructose-6-phosphate transaminase (isomerizing)</fullName>
        <ecNumber evidence="2">2.6.1.16</ecNumber>
    </recommendedName>
</protein>
<dbReference type="Pfam" id="PF13522">
    <property type="entry name" value="GATase_6"/>
    <property type="match status" value="1"/>
</dbReference>
<dbReference type="Pfam" id="PF01380">
    <property type="entry name" value="SIS"/>
    <property type="match status" value="2"/>
</dbReference>
<dbReference type="Pfam" id="PF03637">
    <property type="entry name" value="Mob1_phocein"/>
    <property type="match status" value="1"/>
</dbReference>
<evidence type="ECO:0000313" key="10">
    <source>
        <dbReference type="Proteomes" id="UP000318447"/>
    </source>
</evidence>
<evidence type="ECO:0000256" key="4">
    <source>
        <dbReference type="ARBA" id="ARBA00022679"/>
    </source>
</evidence>
<dbReference type="InterPro" id="IPR047084">
    <property type="entry name" value="GFAT_N"/>
</dbReference>
<dbReference type="SUPFAM" id="SSF53697">
    <property type="entry name" value="SIS domain"/>
    <property type="match status" value="1"/>
</dbReference>
<evidence type="ECO:0000256" key="3">
    <source>
        <dbReference type="ARBA" id="ARBA00022576"/>
    </source>
</evidence>
<dbReference type="GO" id="GO:0006047">
    <property type="term" value="P:UDP-N-acetylglucosamine metabolic process"/>
    <property type="evidence" value="ECO:0007669"/>
    <property type="project" value="TreeGrafter"/>
</dbReference>
<evidence type="ECO:0000256" key="5">
    <source>
        <dbReference type="ARBA" id="ARBA00022737"/>
    </source>
</evidence>
<comment type="caution">
    <text evidence="9">The sequence shown here is derived from an EMBL/GenBank/DDBJ whole genome shotgun (WGS) entry which is preliminary data.</text>
</comment>
<dbReference type="InterPro" id="IPR035490">
    <property type="entry name" value="GlmS/FrlB_SIS"/>
</dbReference>
<dbReference type="InterPro" id="IPR029055">
    <property type="entry name" value="Ntn_hydrolases_N"/>
</dbReference>
<evidence type="ECO:0000313" key="9">
    <source>
        <dbReference type="EMBL" id="TPP54815.1"/>
    </source>
</evidence>
<dbReference type="InterPro" id="IPR017932">
    <property type="entry name" value="GATase_2_dom"/>
</dbReference>
<feature type="domain" description="SIS" evidence="8">
    <location>
        <begin position="344"/>
        <end position="486"/>
    </location>
</feature>
<accession>A0A504Y3R7</accession>
<keyword evidence="4" id="KW-0808">Transferase</keyword>
<dbReference type="Gene3D" id="1.20.140.30">
    <property type="entry name" value="MOB kinase activator"/>
    <property type="match status" value="1"/>
</dbReference>
<dbReference type="PROSITE" id="PS51278">
    <property type="entry name" value="GATASE_TYPE_2"/>
    <property type="match status" value="1"/>
</dbReference>
<dbReference type="GO" id="GO:0046349">
    <property type="term" value="P:amino sugar biosynthetic process"/>
    <property type="evidence" value="ECO:0007669"/>
    <property type="project" value="UniProtKB-ARBA"/>
</dbReference>
<evidence type="ECO:0000259" key="7">
    <source>
        <dbReference type="PROSITE" id="PS51278"/>
    </source>
</evidence>
<dbReference type="FunFam" id="3.40.50.10490:FF:000001">
    <property type="entry name" value="Glutamine--fructose-6-phosphate aminotransferase [isomerizing]"/>
    <property type="match status" value="1"/>
</dbReference>
<dbReference type="GO" id="GO:0006487">
    <property type="term" value="P:protein N-linked glycosylation"/>
    <property type="evidence" value="ECO:0007669"/>
    <property type="project" value="TreeGrafter"/>
</dbReference>
<evidence type="ECO:0000256" key="2">
    <source>
        <dbReference type="ARBA" id="ARBA00012916"/>
    </source>
</evidence>
<dbReference type="InterPro" id="IPR035466">
    <property type="entry name" value="GlmS/AgaS_SIS"/>
</dbReference>
<dbReference type="SMART" id="SM01388">
    <property type="entry name" value="Mob1_phocein"/>
    <property type="match status" value="1"/>
</dbReference>
<dbReference type="SUPFAM" id="SSF101152">
    <property type="entry name" value="Mob1/phocein"/>
    <property type="match status" value="1"/>
</dbReference>
<dbReference type="GO" id="GO:0006002">
    <property type="term" value="P:fructose 6-phosphate metabolic process"/>
    <property type="evidence" value="ECO:0007669"/>
    <property type="project" value="TreeGrafter"/>
</dbReference>
<evidence type="ECO:0000256" key="1">
    <source>
        <dbReference type="ARBA" id="ARBA00001031"/>
    </source>
</evidence>